<evidence type="ECO:0000313" key="2">
    <source>
        <dbReference type="EMBL" id="CAK67514.1"/>
    </source>
</evidence>
<sequence>MSNSLKQSVPLAASNQKGYNPILKYEDIRIGPSIAPSNSQQIKDKPYFQHQDKKLSQSQVQKQKGQQESVIVQHIRIIFMFYVQFGNKTSIQYLKSSKFIKAMADAEIITQEITSKDLDILYFQTTKNTETLTLDQFKDLLLKIATKLYRIPEQSKSFVLLYKNHLSKLYEKINDQTDFGQDLKRIEACRSLIDEQFLEIISQVQGLLSKIHGFIFQDQSQKISQIQSQYMHFLQQFDIIPLIITQTKGQMIFFDLFHRDSILNLKNDGKYLFNFSKFVESLLIISFHQIQEDNQNGLDLFYQLLEKLENSSGFQNFSKQNNQTKNEQTQLVMALSRVNSVKQSRVSTVYQGQQQQQNSNLKQSQQIVEESKQLQYGSQIPYEKELRNVFEYYSQIGEPLNLVNLKSIKYKKLLQNCGIIGTLITQVDADMFYIQSTPKKRLDSTKTPKFKVNKLYDNDNQNGKMDFINFFNSLQLIAEKFNGNDIAGLIEQYFIPHENQLRIEKQEHILQILMLILDDPKIIRLYEIMQEHFEPYYNHYTKDLMTLSGFMKFCQDFELANSMVSKGQLMHVFKAIASLNNTDTIDKHQFVEAISVIAILIYNNVNDNEQKIIYLLERITQSDGAVKVSKQLGIMKNPQNTNLIQLFRYQSYKEITNKEEVNFNNIVNQIQDDF</sequence>
<dbReference type="Proteomes" id="UP000000600">
    <property type="component" value="Unassembled WGS sequence"/>
</dbReference>
<dbReference type="InParanoid" id="A0C9P7"/>
<dbReference type="EMBL" id="CT868052">
    <property type="protein sequence ID" value="CAK67514.1"/>
    <property type="molecule type" value="Genomic_DNA"/>
</dbReference>
<dbReference type="KEGG" id="ptm:GSPATT00006820001"/>
<dbReference type="GO" id="GO:0001578">
    <property type="term" value="P:microtubule bundle formation"/>
    <property type="evidence" value="ECO:0000318"/>
    <property type="project" value="GO_Central"/>
</dbReference>
<evidence type="ECO:0008006" key="4">
    <source>
        <dbReference type="Google" id="ProtNLM"/>
    </source>
</evidence>
<gene>
    <name evidence="2" type="ORF">GSPATT00006820001</name>
</gene>
<comment type="similarity">
    <text evidence="1">Belongs to the TPPP family.</text>
</comment>
<dbReference type="GeneID" id="5020696"/>
<dbReference type="OrthoDB" id="296191at2759"/>
<dbReference type="OMA" id="YEIMQEH"/>
<dbReference type="PANTHER" id="PTHR12932:SF9">
    <property type="entry name" value="TUBULIN POLYMERIZATION-PROMOTING PROTEIN HOMOLOG"/>
    <property type="match status" value="1"/>
</dbReference>
<dbReference type="RefSeq" id="XP_001434911.1">
    <property type="nucleotide sequence ID" value="XM_001434874.1"/>
</dbReference>
<evidence type="ECO:0000256" key="1">
    <source>
        <dbReference type="ARBA" id="ARBA00010994"/>
    </source>
</evidence>
<evidence type="ECO:0000313" key="3">
    <source>
        <dbReference type="Proteomes" id="UP000000600"/>
    </source>
</evidence>
<proteinExistence type="inferred from homology"/>
<dbReference type="GO" id="GO:0032273">
    <property type="term" value="P:positive regulation of protein polymerization"/>
    <property type="evidence" value="ECO:0000318"/>
    <property type="project" value="GO_Central"/>
</dbReference>
<organism evidence="2 3">
    <name type="scientific">Paramecium tetraurelia</name>
    <dbReference type="NCBI Taxonomy" id="5888"/>
    <lineage>
        <taxon>Eukaryota</taxon>
        <taxon>Sar</taxon>
        <taxon>Alveolata</taxon>
        <taxon>Ciliophora</taxon>
        <taxon>Intramacronucleata</taxon>
        <taxon>Oligohymenophorea</taxon>
        <taxon>Peniculida</taxon>
        <taxon>Parameciidae</taxon>
        <taxon>Paramecium</taxon>
    </lineage>
</organism>
<dbReference type="HOGENOM" id="CLU_392065_0_0_1"/>
<dbReference type="Pfam" id="PF05517">
    <property type="entry name" value="p25-alpha"/>
    <property type="match status" value="1"/>
</dbReference>
<dbReference type="eggNOG" id="ENOG502R267">
    <property type="taxonomic scope" value="Eukaryota"/>
</dbReference>
<reference evidence="2 3" key="1">
    <citation type="journal article" date="2006" name="Nature">
        <title>Global trends of whole-genome duplications revealed by the ciliate Paramecium tetraurelia.</title>
        <authorList>
            <consortium name="Genoscope"/>
            <person name="Aury J.-M."/>
            <person name="Jaillon O."/>
            <person name="Duret L."/>
            <person name="Noel B."/>
            <person name="Jubin C."/>
            <person name="Porcel B.M."/>
            <person name="Segurens B."/>
            <person name="Daubin V."/>
            <person name="Anthouard V."/>
            <person name="Aiach N."/>
            <person name="Arnaiz O."/>
            <person name="Billaut A."/>
            <person name="Beisson J."/>
            <person name="Blanc I."/>
            <person name="Bouhouche K."/>
            <person name="Camara F."/>
            <person name="Duharcourt S."/>
            <person name="Guigo R."/>
            <person name="Gogendeau D."/>
            <person name="Katinka M."/>
            <person name="Keller A.-M."/>
            <person name="Kissmehl R."/>
            <person name="Klotz C."/>
            <person name="Koll F."/>
            <person name="Le Moue A."/>
            <person name="Lepere C."/>
            <person name="Malinsky S."/>
            <person name="Nowacki M."/>
            <person name="Nowak J.K."/>
            <person name="Plattner H."/>
            <person name="Poulain J."/>
            <person name="Ruiz F."/>
            <person name="Serrano V."/>
            <person name="Zagulski M."/>
            <person name="Dessen P."/>
            <person name="Betermier M."/>
            <person name="Weissenbach J."/>
            <person name="Scarpelli C."/>
            <person name="Schachter V."/>
            <person name="Sperling L."/>
            <person name="Meyer E."/>
            <person name="Cohen J."/>
            <person name="Wincker P."/>
        </authorList>
    </citation>
    <scope>NUCLEOTIDE SEQUENCE [LARGE SCALE GENOMIC DNA]</scope>
    <source>
        <strain evidence="2 3">Stock d4-2</strain>
    </source>
</reference>
<dbReference type="Gene3D" id="1.10.238.10">
    <property type="entry name" value="EF-hand"/>
    <property type="match status" value="2"/>
</dbReference>
<dbReference type="InterPro" id="IPR008907">
    <property type="entry name" value="TPP/p25"/>
</dbReference>
<dbReference type="PANTHER" id="PTHR12932">
    <property type="entry name" value="P25 ALPHA-RELATED"/>
    <property type="match status" value="1"/>
</dbReference>
<keyword evidence="3" id="KW-1185">Reference proteome</keyword>
<protein>
    <recommendedName>
        <fullName evidence="4">EF-hand domain-containing protein</fullName>
    </recommendedName>
</protein>
<dbReference type="SUPFAM" id="SSF47473">
    <property type="entry name" value="EF-hand"/>
    <property type="match status" value="2"/>
</dbReference>
<accession>A0C9P7</accession>
<dbReference type="AlphaFoldDB" id="A0C9P7"/>
<name>A0C9P7_PARTE</name>
<dbReference type="InterPro" id="IPR011992">
    <property type="entry name" value="EF-hand-dom_pair"/>
</dbReference>
<dbReference type="GO" id="GO:0046785">
    <property type="term" value="P:microtubule polymerization"/>
    <property type="evidence" value="ECO:0000318"/>
    <property type="project" value="GO_Central"/>
</dbReference>
<dbReference type="GO" id="GO:0015631">
    <property type="term" value="F:tubulin binding"/>
    <property type="evidence" value="ECO:0000318"/>
    <property type="project" value="GO_Central"/>
</dbReference>